<accession>A0A7Y4DEM9</accession>
<dbReference type="Proteomes" id="UP000528432">
    <property type="component" value="Unassembled WGS sequence"/>
</dbReference>
<proteinExistence type="predicted"/>
<protein>
    <submittedName>
        <fullName evidence="1">Uncharacterized protein</fullName>
    </submittedName>
</protein>
<evidence type="ECO:0000313" key="1">
    <source>
        <dbReference type="EMBL" id="NOH16996.1"/>
    </source>
</evidence>
<gene>
    <name evidence="1" type="ORF">HMJ28_11520</name>
</gene>
<organism evidence="1 2">
    <name type="scientific">Clostridium cochlearium</name>
    <dbReference type="NCBI Taxonomy" id="1494"/>
    <lineage>
        <taxon>Bacteria</taxon>
        <taxon>Bacillati</taxon>
        <taxon>Bacillota</taxon>
        <taxon>Clostridia</taxon>
        <taxon>Eubacteriales</taxon>
        <taxon>Clostridiaceae</taxon>
        <taxon>Clostridium</taxon>
    </lineage>
</organism>
<evidence type="ECO:0000313" key="2">
    <source>
        <dbReference type="Proteomes" id="UP000528432"/>
    </source>
</evidence>
<sequence length="163" mass="17889">MILTKSLDYENITKNLSKEEDVISIIGCNTCIRVAGAGGPEKLKELAMKLKKDGYNVKEGFMLPIACMEPYLFTAKLANGVNTVIALSCSAGYSNMKRNFPGIKVIETVKDMGLMVADANKAVLKLMSPYEEYKDKAGIEYGMCSDAEELEGENLPLDMEVEL</sequence>
<dbReference type="RefSeq" id="WP_171303922.1">
    <property type="nucleotide sequence ID" value="NZ_CP173238.1"/>
</dbReference>
<name>A0A7Y4DEM9_CLOCO</name>
<reference evidence="1 2" key="1">
    <citation type="submission" date="2020-05" db="EMBL/GenBank/DDBJ databases">
        <title>Draft genome sequence of Clostridium cochlearium strain AGROS13 isolated from a sheep dairy farm in New Zealand.</title>
        <authorList>
            <person name="Gupta T.B."/>
            <person name="Jauregui R."/>
            <person name="Risson A.N."/>
            <person name="Brightwell G."/>
            <person name="Maclean P."/>
        </authorList>
    </citation>
    <scope>NUCLEOTIDE SEQUENCE [LARGE SCALE GENOMIC DNA]</scope>
    <source>
        <strain evidence="1 2">AGROS13</strain>
    </source>
</reference>
<dbReference type="EMBL" id="JABFIF010000030">
    <property type="protein sequence ID" value="NOH16996.1"/>
    <property type="molecule type" value="Genomic_DNA"/>
</dbReference>
<dbReference type="AlphaFoldDB" id="A0A7Y4DEM9"/>
<comment type="caution">
    <text evidence="1">The sequence shown here is derived from an EMBL/GenBank/DDBJ whole genome shotgun (WGS) entry which is preliminary data.</text>
</comment>